<reference evidence="2 3" key="1">
    <citation type="submission" date="2018-03" db="EMBL/GenBank/DDBJ databases">
        <authorList>
            <person name="Guldener U."/>
        </authorList>
    </citation>
    <scope>NUCLEOTIDE SEQUENCE [LARGE SCALE GENOMIC DNA]</scope>
    <source>
        <strain evidence="2 3">DAOM196992</strain>
    </source>
</reference>
<protein>
    <submittedName>
        <fullName evidence="2">Uncharacterized protein</fullName>
    </submittedName>
</protein>
<feature type="region of interest" description="Disordered" evidence="1">
    <location>
        <begin position="1"/>
        <end position="133"/>
    </location>
</feature>
<dbReference type="Proteomes" id="UP000323386">
    <property type="component" value="Unassembled WGS sequence"/>
</dbReference>
<keyword evidence="3" id="KW-1185">Reference proteome</keyword>
<dbReference type="EMBL" id="OOIP01000001">
    <property type="protein sequence ID" value="SPO35184.1"/>
    <property type="molecule type" value="Genomic_DNA"/>
</dbReference>
<proteinExistence type="predicted"/>
<evidence type="ECO:0000313" key="3">
    <source>
        <dbReference type="Proteomes" id="UP000323386"/>
    </source>
</evidence>
<gene>
    <name evidence="2" type="ORF">PSFLO_00655</name>
</gene>
<feature type="compositionally biased region" description="Low complexity" evidence="1">
    <location>
        <begin position="36"/>
        <end position="49"/>
    </location>
</feature>
<name>A0A5C3ES93_9BASI</name>
<evidence type="ECO:0000313" key="2">
    <source>
        <dbReference type="EMBL" id="SPO35184.1"/>
    </source>
</evidence>
<accession>A0A5C3ES93</accession>
<organism evidence="2 3">
    <name type="scientific">Pseudozyma flocculosa</name>
    <dbReference type="NCBI Taxonomy" id="84751"/>
    <lineage>
        <taxon>Eukaryota</taxon>
        <taxon>Fungi</taxon>
        <taxon>Dikarya</taxon>
        <taxon>Basidiomycota</taxon>
        <taxon>Ustilaginomycotina</taxon>
        <taxon>Ustilaginomycetes</taxon>
        <taxon>Ustilaginales</taxon>
        <taxon>Ustilaginaceae</taxon>
        <taxon>Pseudozyma</taxon>
    </lineage>
</organism>
<sequence>MHAVTTSRDGNDADDDYDDRQDRPARRQSTAGDQTSEGQQAGCSGSSGAKWSDAVLPAEGSRLSRAGQRGCGIDLPPWPSPPSLGPCLSTLHPRRRQVGERGPPFRPKAVLAKHPGRRAARQPAASAKRRLPP</sequence>
<evidence type="ECO:0000256" key="1">
    <source>
        <dbReference type="SAM" id="MobiDB-lite"/>
    </source>
</evidence>
<dbReference type="AlphaFoldDB" id="A0A5C3ES93"/>